<dbReference type="AlphaFoldDB" id="A0A4R7CV13"/>
<dbReference type="InterPro" id="IPR036359">
    <property type="entry name" value="Thiol_cytolysin_sf"/>
</dbReference>
<accession>A0A4R7CV13</accession>
<dbReference type="GO" id="GO:0015485">
    <property type="term" value="F:cholesterol binding"/>
    <property type="evidence" value="ECO:0007669"/>
    <property type="project" value="InterPro"/>
</dbReference>
<keyword evidence="2" id="KW-1185">Reference proteome</keyword>
<dbReference type="PROSITE" id="PS51257">
    <property type="entry name" value="PROKAR_LIPOPROTEIN"/>
    <property type="match status" value="1"/>
</dbReference>
<comment type="caution">
    <text evidence="1">The sequence shown here is derived from an EMBL/GenBank/DDBJ whole genome shotgun (WGS) entry which is preliminary data.</text>
</comment>
<name>A0A4R7CV13_9SPHI</name>
<reference evidence="1 2" key="1">
    <citation type="submission" date="2019-03" db="EMBL/GenBank/DDBJ databases">
        <title>Genomic Encyclopedia of Type Strains, Phase III (KMG-III): the genomes of soil and plant-associated and newly described type strains.</title>
        <authorList>
            <person name="Whitman W."/>
        </authorList>
    </citation>
    <scope>NUCLEOTIDE SEQUENCE [LARGE SCALE GENOMIC DNA]</scope>
    <source>
        <strain evidence="1 2">CGMCC 1.12801</strain>
    </source>
</reference>
<organism evidence="1 2">
    <name type="scientific">Sphingobacterium paludis</name>
    <dbReference type="NCBI Taxonomy" id="1476465"/>
    <lineage>
        <taxon>Bacteria</taxon>
        <taxon>Pseudomonadati</taxon>
        <taxon>Bacteroidota</taxon>
        <taxon>Sphingobacteriia</taxon>
        <taxon>Sphingobacteriales</taxon>
        <taxon>Sphingobacteriaceae</taxon>
        <taxon>Sphingobacterium</taxon>
    </lineage>
</organism>
<dbReference type="RefSeq" id="WP_133641847.1">
    <property type="nucleotide sequence ID" value="NZ_SNZV01000011.1"/>
</dbReference>
<dbReference type="Proteomes" id="UP000294752">
    <property type="component" value="Unassembled WGS sequence"/>
</dbReference>
<protein>
    <submittedName>
        <fullName evidence="1">Thiol-activated cytolysin</fullName>
    </submittedName>
</protein>
<dbReference type="Gene3D" id="3.90.840.10">
    <property type="entry name" value="Thiol-activated cytolysin superfamily/Thiol-activated cytolysin, alpha-beta domain"/>
    <property type="match status" value="1"/>
</dbReference>
<evidence type="ECO:0000313" key="2">
    <source>
        <dbReference type="Proteomes" id="UP000294752"/>
    </source>
</evidence>
<dbReference type="Gene3D" id="3.40.30.40">
    <property type="entry name" value="Perfringolysin"/>
    <property type="match status" value="1"/>
</dbReference>
<dbReference type="InterPro" id="IPR036363">
    <property type="entry name" value="Thiol_cytolysin_ab_sf"/>
</dbReference>
<dbReference type="SUPFAM" id="SSF56978">
    <property type="entry name" value="Perfringolysin"/>
    <property type="match status" value="1"/>
</dbReference>
<evidence type="ECO:0000313" key="1">
    <source>
        <dbReference type="EMBL" id="TDS08880.1"/>
    </source>
</evidence>
<proteinExistence type="predicted"/>
<gene>
    <name evidence="1" type="ORF">B0I21_1119</name>
</gene>
<sequence>MLATKNVAFGLFFLKATMLLFLLQSCSQIDLDPTSFTEGLSQASVEDVTTYSSSEMTVMDHNYELVYLGSMLNGQQIINNGIFAPLTGYPKLPITVSTSIAGTLSKEIPVPRLSTFRQAVQDILRESSTAGTEVSSFLFFQRPFFDYNEIKKEFGYEVNTRSLFSTSNTSVINRLTVIEKTYDIVMGFELINFTIDMSLPRANELIALNSAEKLIAETTTPVYISSISYGQKGILAIESDYTTEETNKAFEKVTRKIFKKTTESLTEREIHIINNSTIQVYLVGGSNSGSVTRVEGYDSFINYIKDLGTFSAENPGFPISFRCRHLPDYSFFKFEY</sequence>
<dbReference type="EMBL" id="SNZV01000011">
    <property type="protein sequence ID" value="TDS08880.1"/>
    <property type="molecule type" value="Genomic_DNA"/>
</dbReference>
<dbReference type="InterPro" id="IPR001869">
    <property type="entry name" value="Thiol_cytolysin"/>
</dbReference>
<dbReference type="OrthoDB" id="695752at2"/>
<dbReference type="Pfam" id="PF01289">
    <property type="entry name" value="Thiol_cytolysin"/>
    <property type="match status" value="1"/>
</dbReference>